<dbReference type="PANTHER" id="PTHR15549:SF6">
    <property type="entry name" value="MID2 DOMAIN-CONTAINING PROTEIN"/>
    <property type="match status" value="1"/>
</dbReference>
<comment type="subcellular location">
    <subcellularLocation>
        <location evidence="1">Membrane</location>
        <topology evidence="1">Single-pass membrane protein</topology>
    </subcellularLocation>
</comment>
<accession>A0A9P6PIG6</accession>
<keyword evidence="2 6" id="KW-0812">Transmembrane</keyword>
<evidence type="ECO:0000256" key="6">
    <source>
        <dbReference type="SAM" id="Phobius"/>
    </source>
</evidence>
<dbReference type="Proteomes" id="UP000726737">
    <property type="component" value="Unassembled WGS sequence"/>
</dbReference>
<evidence type="ECO:0000313" key="7">
    <source>
        <dbReference type="EMBL" id="KAG0247945.1"/>
    </source>
</evidence>
<dbReference type="AlphaFoldDB" id="A0A9P6PIG6"/>
<keyword evidence="3 6" id="KW-1133">Transmembrane helix</keyword>
<comment type="caution">
    <text evidence="7">The sequence shown here is derived from an EMBL/GenBank/DDBJ whole genome shotgun (WGS) entry which is preliminary data.</text>
</comment>
<proteinExistence type="predicted"/>
<dbReference type="GO" id="GO:0071944">
    <property type="term" value="C:cell periphery"/>
    <property type="evidence" value="ECO:0007669"/>
    <property type="project" value="UniProtKB-ARBA"/>
</dbReference>
<organism evidence="7 8">
    <name type="scientific">Mortierella polycephala</name>
    <dbReference type="NCBI Taxonomy" id="41804"/>
    <lineage>
        <taxon>Eukaryota</taxon>
        <taxon>Fungi</taxon>
        <taxon>Fungi incertae sedis</taxon>
        <taxon>Mucoromycota</taxon>
        <taxon>Mortierellomycotina</taxon>
        <taxon>Mortierellomycetes</taxon>
        <taxon>Mortierellales</taxon>
        <taxon>Mortierellaceae</taxon>
        <taxon>Mortierella</taxon>
    </lineage>
</organism>
<reference evidence="7" key="1">
    <citation type="journal article" date="2020" name="Fungal Divers.">
        <title>Resolving the Mortierellaceae phylogeny through synthesis of multi-gene phylogenetics and phylogenomics.</title>
        <authorList>
            <person name="Vandepol N."/>
            <person name="Liber J."/>
            <person name="Desiro A."/>
            <person name="Na H."/>
            <person name="Kennedy M."/>
            <person name="Barry K."/>
            <person name="Grigoriev I.V."/>
            <person name="Miller A.N."/>
            <person name="O'Donnell K."/>
            <person name="Stajich J.E."/>
            <person name="Bonito G."/>
        </authorList>
    </citation>
    <scope>NUCLEOTIDE SEQUENCE</scope>
    <source>
        <strain evidence="7">KOD948</strain>
    </source>
</reference>
<evidence type="ECO:0000256" key="1">
    <source>
        <dbReference type="ARBA" id="ARBA00004167"/>
    </source>
</evidence>
<dbReference type="EMBL" id="JAAAJA010001156">
    <property type="protein sequence ID" value="KAG0247945.1"/>
    <property type="molecule type" value="Genomic_DNA"/>
</dbReference>
<dbReference type="OrthoDB" id="2278929at2759"/>
<feature type="region of interest" description="Disordered" evidence="5">
    <location>
        <begin position="214"/>
        <end position="281"/>
    </location>
</feature>
<evidence type="ECO:0000256" key="2">
    <source>
        <dbReference type="ARBA" id="ARBA00022692"/>
    </source>
</evidence>
<dbReference type="InterPro" id="IPR051694">
    <property type="entry name" value="Immunoregulatory_rcpt-like"/>
</dbReference>
<sequence>CETVQICAPSAGESWVQDSIASVVWNPLMTAPFGRYDFVDVYIVDDLNATSSFLLKSEVDLNLGVMAAKLDANLFPENLPANRSCHIVMTKDGDPLDGNHPTLNSSSFFMFRTKQTVSGTLVPIVPTSTVTTTTSTLVTSTISTSTHSTASSIKATDTSVQNTSPTSHLPEHPAKSSTLSPLVIGLISAGCVALLIALVAIFLLLRARRQSKGDTDDFMSLHDQLSPTGGSMDQQGEPTTAAEPVLTAGDAQLIAETFRKSMRKPRWEDQDDEDEQDEARRAAKELLRKELNEEGVDVRRGVQRRVTVRDRPHRSSVAPPLSQIVSIPEP</sequence>
<feature type="compositionally biased region" description="Polar residues" evidence="5">
    <location>
        <begin position="223"/>
        <end position="238"/>
    </location>
</feature>
<evidence type="ECO:0000256" key="4">
    <source>
        <dbReference type="ARBA" id="ARBA00023136"/>
    </source>
</evidence>
<evidence type="ECO:0000256" key="5">
    <source>
        <dbReference type="SAM" id="MobiDB-lite"/>
    </source>
</evidence>
<feature type="transmembrane region" description="Helical" evidence="6">
    <location>
        <begin position="182"/>
        <end position="205"/>
    </location>
</feature>
<feature type="compositionally biased region" description="Polar residues" evidence="5">
    <location>
        <begin position="153"/>
        <end position="167"/>
    </location>
</feature>
<evidence type="ECO:0000313" key="8">
    <source>
        <dbReference type="Proteomes" id="UP000726737"/>
    </source>
</evidence>
<evidence type="ECO:0000256" key="3">
    <source>
        <dbReference type="ARBA" id="ARBA00022989"/>
    </source>
</evidence>
<keyword evidence="4 6" id="KW-0472">Membrane</keyword>
<feature type="non-terminal residue" evidence="7">
    <location>
        <position position="330"/>
    </location>
</feature>
<feature type="region of interest" description="Disordered" evidence="5">
    <location>
        <begin position="298"/>
        <end position="330"/>
    </location>
</feature>
<gene>
    <name evidence="7" type="ORF">BG011_000701</name>
</gene>
<name>A0A9P6PIG6_9FUNG</name>
<keyword evidence="8" id="KW-1185">Reference proteome</keyword>
<dbReference type="PANTHER" id="PTHR15549">
    <property type="entry name" value="PAIRED IMMUNOGLOBULIN-LIKE TYPE 2 RECEPTOR"/>
    <property type="match status" value="1"/>
</dbReference>
<protein>
    <submittedName>
        <fullName evidence="7">Uncharacterized protein</fullName>
    </submittedName>
</protein>
<dbReference type="GO" id="GO:0016020">
    <property type="term" value="C:membrane"/>
    <property type="evidence" value="ECO:0007669"/>
    <property type="project" value="UniProtKB-SubCell"/>
</dbReference>
<feature type="region of interest" description="Disordered" evidence="5">
    <location>
        <begin position="148"/>
        <end position="176"/>
    </location>
</feature>